<evidence type="ECO:0000313" key="4">
    <source>
        <dbReference type="Proteomes" id="UP000186002"/>
    </source>
</evidence>
<dbReference type="RefSeq" id="WP_073014353.1">
    <property type="nucleotide sequence ID" value="NZ_FRBW01000003.1"/>
</dbReference>
<organism evidence="3 4">
    <name type="scientific">Roseibium suaedae</name>
    <dbReference type="NCBI Taxonomy" id="735517"/>
    <lineage>
        <taxon>Bacteria</taxon>
        <taxon>Pseudomonadati</taxon>
        <taxon>Pseudomonadota</taxon>
        <taxon>Alphaproteobacteria</taxon>
        <taxon>Hyphomicrobiales</taxon>
        <taxon>Stappiaceae</taxon>
        <taxon>Roseibium</taxon>
    </lineage>
</organism>
<sequence>MRHWDLSQVSFLLIEDNLHMRSIVRSILAGFGVRQIYEANDGADGLETLIDRTPDFVLCDWMMSPVSGGEFLKIMRRDRDPHISTTPVLVVSAHSRKTVILEAMRVGIHGFVAKPVAPVVLYKRICGVLERQLVHGRTKGLFREKFAQGTAETDPMLMGSGTRLARDARPDMLSTALL</sequence>
<accession>A0A1M7LPE1</accession>
<dbReference type="InterPro" id="IPR001789">
    <property type="entry name" value="Sig_transdc_resp-reg_receiver"/>
</dbReference>
<feature type="domain" description="Response regulatory" evidence="2">
    <location>
        <begin position="10"/>
        <end position="129"/>
    </location>
</feature>
<dbReference type="PANTHER" id="PTHR43228">
    <property type="entry name" value="TWO-COMPONENT RESPONSE REGULATOR"/>
    <property type="match status" value="1"/>
</dbReference>
<dbReference type="Gene3D" id="3.40.50.2300">
    <property type="match status" value="1"/>
</dbReference>
<keyword evidence="1" id="KW-0597">Phosphoprotein</keyword>
<evidence type="ECO:0000313" key="3">
    <source>
        <dbReference type="EMBL" id="SHM79892.1"/>
    </source>
</evidence>
<evidence type="ECO:0000256" key="1">
    <source>
        <dbReference type="PROSITE-ProRule" id="PRU00169"/>
    </source>
</evidence>
<evidence type="ECO:0000259" key="2">
    <source>
        <dbReference type="PROSITE" id="PS50110"/>
    </source>
</evidence>
<dbReference type="SUPFAM" id="SSF52172">
    <property type="entry name" value="CheY-like"/>
    <property type="match status" value="1"/>
</dbReference>
<feature type="modified residue" description="4-aspartylphosphate" evidence="1">
    <location>
        <position position="60"/>
    </location>
</feature>
<protein>
    <submittedName>
        <fullName evidence="3">Response regulator receiver domain-containing protein</fullName>
    </submittedName>
</protein>
<keyword evidence="4" id="KW-1185">Reference proteome</keyword>
<dbReference type="Pfam" id="PF00072">
    <property type="entry name" value="Response_reg"/>
    <property type="match status" value="1"/>
</dbReference>
<dbReference type="InterPro" id="IPR011006">
    <property type="entry name" value="CheY-like_superfamily"/>
</dbReference>
<dbReference type="PROSITE" id="PS50110">
    <property type="entry name" value="RESPONSE_REGULATORY"/>
    <property type="match status" value="1"/>
</dbReference>
<dbReference type="PANTHER" id="PTHR43228:SF1">
    <property type="entry name" value="TWO-COMPONENT RESPONSE REGULATOR ARR22"/>
    <property type="match status" value="1"/>
</dbReference>
<proteinExistence type="predicted"/>
<dbReference type="GO" id="GO:0000160">
    <property type="term" value="P:phosphorelay signal transduction system"/>
    <property type="evidence" value="ECO:0007669"/>
    <property type="project" value="InterPro"/>
</dbReference>
<dbReference type="EMBL" id="FRBW01000003">
    <property type="protein sequence ID" value="SHM79892.1"/>
    <property type="molecule type" value="Genomic_DNA"/>
</dbReference>
<dbReference type="SMART" id="SM00448">
    <property type="entry name" value="REC"/>
    <property type="match status" value="1"/>
</dbReference>
<dbReference type="InterPro" id="IPR052048">
    <property type="entry name" value="ST_Response_Regulator"/>
</dbReference>
<dbReference type="Proteomes" id="UP000186002">
    <property type="component" value="Unassembled WGS sequence"/>
</dbReference>
<reference evidence="3 4" key="1">
    <citation type="submission" date="2016-11" db="EMBL/GenBank/DDBJ databases">
        <authorList>
            <person name="Jaros S."/>
            <person name="Januszkiewicz K."/>
            <person name="Wedrychowicz H."/>
        </authorList>
    </citation>
    <scope>NUCLEOTIDE SEQUENCE [LARGE SCALE GENOMIC DNA]</scope>
    <source>
        <strain evidence="3 4">DSM 22153</strain>
    </source>
</reference>
<gene>
    <name evidence="3" type="ORF">SAMN05444272_3269</name>
</gene>
<dbReference type="STRING" id="735517.SAMN05444272_3269"/>
<dbReference type="AlphaFoldDB" id="A0A1M7LPE1"/>
<name>A0A1M7LPE1_9HYPH</name>